<dbReference type="PROSITE" id="PS50967">
    <property type="entry name" value="HRDC"/>
    <property type="match status" value="1"/>
</dbReference>
<accession>D9QQB7</accession>
<evidence type="ECO:0000256" key="9">
    <source>
        <dbReference type="ARBA" id="ARBA00022833"/>
    </source>
</evidence>
<dbReference type="Pfam" id="PF00570">
    <property type="entry name" value="HRDC"/>
    <property type="match status" value="1"/>
</dbReference>
<dbReference type="InterPro" id="IPR002464">
    <property type="entry name" value="DNA/RNA_helicase_DEAH_CS"/>
</dbReference>
<dbReference type="InterPro" id="IPR002121">
    <property type="entry name" value="HRDC_dom"/>
</dbReference>
<proteinExistence type="inferred from homology"/>
<evidence type="ECO:0000256" key="4">
    <source>
        <dbReference type="ARBA" id="ARBA00022723"/>
    </source>
</evidence>
<keyword evidence="4" id="KW-0479">Metal-binding</keyword>
<comment type="cofactor">
    <cofactor evidence="2">
        <name>Zn(2+)</name>
        <dbReference type="ChEBI" id="CHEBI:29105"/>
    </cofactor>
</comment>
<evidence type="ECO:0000259" key="19">
    <source>
        <dbReference type="PROSITE" id="PS51194"/>
    </source>
</evidence>
<keyword evidence="8 20" id="KW-0347">Helicase</keyword>
<dbReference type="GO" id="GO:0006310">
    <property type="term" value="P:DNA recombination"/>
    <property type="evidence" value="ECO:0007669"/>
    <property type="project" value="UniProtKB-UniRule"/>
</dbReference>
<dbReference type="HOGENOM" id="CLU_001103_13_2_9"/>
<dbReference type="Pfam" id="PF00271">
    <property type="entry name" value="Helicase_C"/>
    <property type="match status" value="1"/>
</dbReference>
<evidence type="ECO:0000256" key="1">
    <source>
        <dbReference type="ARBA" id="ARBA00001946"/>
    </source>
</evidence>
<evidence type="ECO:0000313" key="20">
    <source>
        <dbReference type="EMBL" id="ADL12708.1"/>
    </source>
</evidence>
<dbReference type="InterPro" id="IPR036390">
    <property type="entry name" value="WH_DNA-bd_sf"/>
</dbReference>
<dbReference type="SMART" id="SM00341">
    <property type="entry name" value="HRDC"/>
    <property type="match status" value="1"/>
</dbReference>
<dbReference type="EMBL" id="CP002105">
    <property type="protein sequence ID" value="ADL12708.1"/>
    <property type="molecule type" value="Genomic_DNA"/>
</dbReference>
<keyword evidence="12" id="KW-0233">DNA recombination</keyword>
<dbReference type="Proteomes" id="UP000001661">
    <property type="component" value="Chromosome"/>
</dbReference>
<evidence type="ECO:0000256" key="12">
    <source>
        <dbReference type="ARBA" id="ARBA00023172"/>
    </source>
</evidence>
<dbReference type="GO" id="GO:0006260">
    <property type="term" value="P:DNA replication"/>
    <property type="evidence" value="ECO:0007669"/>
    <property type="project" value="InterPro"/>
</dbReference>
<dbReference type="InterPro" id="IPR029491">
    <property type="entry name" value="Helicase_HTH"/>
</dbReference>
<protein>
    <recommendedName>
        <fullName evidence="16">DNA helicase RecQ</fullName>
        <ecNumber evidence="16">5.6.2.4</ecNumber>
    </recommendedName>
</protein>
<evidence type="ECO:0000256" key="5">
    <source>
        <dbReference type="ARBA" id="ARBA00022741"/>
    </source>
</evidence>
<feature type="domain" description="Helicase ATP-binding" evidence="18">
    <location>
        <begin position="26"/>
        <end position="195"/>
    </location>
</feature>
<dbReference type="GO" id="GO:0005737">
    <property type="term" value="C:cytoplasm"/>
    <property type="evidence" value="ECO:0007669"/>
    <property type="project" value="TreeGrafter"/>
</dbReference>
<evidence type="ECO:0000256" key="2">
    <source>
        <dbReference type="ARBA" id="ARBA00001947"/>
    </source>
</evidence>
<evidence type="ECO:0000256" key="3">
    <source>
        <dbReference type="ARBA" id="ARBA00005446"/>
    </source>
</evidence>
<dbReference type="InterPro" id="IPR011545">
    <property type="entry name" value="DEAD/DEAH_box_helicase_dom"/>
</dbReference>
<dbReference type="PANTHER" id="PTHR13710">
    <property type="entry name" value="DNA HELICASE RECQ FAMILY MEMBER"/>
    <property type="match status" value="1"/>
</dbReference>
<keyword evidence="5" id="KW-0547">Nucleotide-binding</keyword>
<evidence type="ECO:0000256" key="13">
    <source>
        <dbReference type="ARBA" id="ARBA00023204"/>
    </source>
</evidence>
<dbReference type="InterPro" id="IPR006293">
    <property type="entry name" value="DNA_helicase_ATP-dep_RecQ_bac"/>
</dbReference>
<dbReference type="Pfam" id="PF14493">
    <property type="entry name" value="HTH_40"/>
    <property type="match status" value="1"/>
</dbReference>
<dbReference type="STRING" id="574087.Acear_1188"/>
<evidence type="ECO:0000256" key="11">
    <source>
        <dbReference type="ARBA" id="ARBA00023125"/>
    </source>
</evidence>
<dbReference type="InterPro" id="IPR001650">
    <property type="entry name" value="Helicase_C-like"/>
</dbReference>
<dbReference type="GO" id="GO:0016787">
    <property type="term" value="F:hydrolase activity"/>
    <property type="evidence" value="ECO:0007669"/>
    <property type="project" value="UniProtKB-KW"/>
</dbReference>
<comment type="catalytic activity">
    <reaction evidence="15">
        <text>Couples ATP hydrolysis with the unwinding of duplex DNA by translocating in the 3'-5' direction.</text>
        <dbReference type="EC" id="5.6.2.4"/>
    </reaction>
</comment>
<dbReference type="PROSITE" id="PS51194">
    <property type="entry name" value="HELICASE_CTER"/>
    <property type="match status" value="1"/>
</dbReference>
<dbReference type="PROSITE" id="PS51192">
    <property type="entry name" value="HELICASE_ATP_BIND_1"/>
    <property type="match status" value="1"/>
</dbReference>
<dbReference type="Pfam" id="PF09382">
    <property type="entry name" value="RQC"/>
    <property type="match status" value="1"/>
</dbReference>
<keyword evidence="13" id="KW-0234">DNA repair</keyword>
<comment type="cofactor">
    <cofactor evidence="1">
        <name>Mg(2+)</name>
        <dbReference type="ChEBI" id="CHEBI:18420"/>
    </cofactor>
</comment>
<evidence type="ECO:0000256" key="14">
    <source>
        <dbReference type="ARBA" id="ARBA00023235"/>
    </source>
</evidence>
<evidence type="ECO:0000256" key="15">
    <source>
        <dbReference type="ARBA" id="ARBA00034617"/>
    </source>
</evidence>
<dbReference type="SUPFAM" id="SSF47819">
    <property type="entry name" value="HRDC-like"/>
    <property type="match status" value="1"/>
</dbReference>
<evidence type="ECO:0000259" key="17">
    <source>
        <dbReference type="PROSITE" id="PS50967"/>
    </source>
</evidence>
<evidence type="ECO:0000259" key="18">
    <source>
        <dbReference type="PROSITE" id="PS51192"/>
    </source>
</evidence>
<dbReference type="GO" id="GO:0003677">
    <property type="term" value="F:DNA binding"/>
    <property type="evidence" value="ECO:0007669"/>
    <property type="project" value="UniProtKB-KW"/>
</dbReference>
<dbReference type="GO" id="GO:0030894">
    <property type="term" value="C:replisome"/>
    <property type="evidence" value="ECO:0007669"/>
    <property type="project" value="TreeGrafter"/>
</dbReference>
<dbReference type="GO" id="GO:0005524">
    <property type="term" value="F:ATP binding"/>
    <property type="evidence" value="ECO:0007669"/>
    <property type="project" value="UniProtKB-KW"/>
</dbReference>
<dbReference type="GO" id="GO:0009378">
    <property type="term" value="F:four-way junction helicase activity"/>
    <property type="evidence" value="ECO:0007669"/>
    <property type="project" value="TreeGrafter"/>
</dbReference>
<keyword evidence="6" id="KW-0227">DNA damage</keyword>
<dbReference type="EC" id="5.6.2.4" evidence="16"/>
<dbReference type="SUPFAM" id="SSF52540">
    <property type="entry name" value="P-loop containing nucleoside triphosphate hydrolases"/>
    <property type="match status" value="1"/>
</dbReference>
<keyword evidence="21" id="KW-1185">Reference proteome</keyword>
<dbReference type="InterPro" id="IPR032284">
    <property type="entry name" value="RecQ_Zn-bd"/>
</dbReference>
<sequence>MSRRPKQILQNYFGYKSFKPGQKEIIDNILAGNNTIGILPTGGGKSICFQIPAVCLSGVTVVFSPLISLMKDQIDSLRAVGIDATFINSSLSRKEIRNRIEGVKLDQYDLLYIAPERLESNKFFSLLKTIDISLIVVDEAHCISQWGHDFRPAYLLISNLLDKLDDNPIVTAFTATATEDVRKDIGSILDIKESNIFITSFDRPNLNFKLIKGEDKRDFIEEYVATNSGEAGIIYAATRKEVDNLYSFLQEEGFAVGKYHAGLSSVVRKKTQDDFLYDRIEVVVATNAFGMGIDKSNVRYVIHHNMPKDIESYYQEAGRAGRDGEQSECVLLFSPSDTRLPKYFIEESNLSLERKKLAHKKLQQMINYSYTDSCLRNYILEYFGEDNPPAECNNCSNCNDNQEIKDITVKAQKILSCIYRMNERYGITKTAKVLSGSKSKAILELDLNELSTYGIMPEYTIKEIKNLIKFLVAEGYIYLTEGKYSVTKLTDKAYSVLQDEKKVKRIVRKETEKISEDNELFDILRRLRKEIAAEERVAPFVIFHDSTLQDMVEKLPSNKEEMMKVSGMGKIKFKKYGFQFLEKINQYCVNKDIDREKTRIKQEKDKIIKNKELKSYMKSYKLYQSDNNLEEIAEMRDLALTTVQNHIIRAAEEGQEVDLDSFVPAQYRQLILEKIEESSNDRLKPIKEALPEEISYFQIKAMACKKEILEG</sequence>
<dbReference type="GO" id="GO:0046872">
    <property type="term" value="F:metal ion binding"/>
    <property type="evidence" value="ECO:0007669"/>
    <property type="project" value="UniProtKB-KW"/>
</dbReference>
<dbReference type="InterPro" id="IPR018982">
    <property type="entry name" value="RQC_domain"/>
</dbReference>
<dbReference type="InterPro" id="IPR027417">
    <property type="entry name" value="P-loop_NTPase"/>
</dbReference>
<dbReference type="NCBIfam" id="TIGR01389">
    <property type="entry name" value="recQ"/>
    <property type="match status" value="1"/>
</dbReference>
<dbReference type="SUPFAM" id="SSF46785">
    <property type="entry name" value="Winged helix' DNA-binding domain"/>
    <property type="match status" value="1"/>
</dbReference>
<evidence type="ECO:0000256" key="10">
    <source>
        <dbReference type="ARBA" id="ARBA00022840"/>
    </source>
</evidence>
<reference evidence="20 21" key="1">
    <citation type="journal article" date="2010" name="Stand. Genomic Sci.">
        <title>Complete genome sequence of Acetohalobium arabaticum type strain (Z-7288).</title>
        <authorList>
            <person name="Sikorski J."/>
            <person name="Lapidus A."/>
            <person name="Chertkov O."/>
            <person name="Lucas S."/>
            <person name="Copeland A."/>
            <person name="Glavina Del Rio T."/>
            <person name="Nolan M."/>
            <person name="Tice H."/>
            <person name="Cheng J.F."/>
            <person name="Han C."/>
            <person name="Brambilla E."/>
            <person name="Pitluck S."/>
            <person name="Liolios K."/>
            <person name="Ivanova N."/>
            <person name="Mavromatis K."/>
            <person name="Mikhailova N."/>
            <person name="Pati A."/>
            <person name="Bruce D."/>
            <person name="Detter C."/>
            <person name="Tapia R."/>
            <person name="Goodwin L."/>
            <person name="Chen A."/>
            <person name="Palaniappan K."/>
            <person name="Land M."/>
            <person name="Hauser L."/>
            <person name="Chang Y.J."/>
            <person name="Jeffries C.D."/>
            <person name="Rohde M."/>
            <person name="Goker M."/>
            <person name="Spring S."/>
            <person name="Woyke T."/>
            <person name="Bristow J."/>
            <person name="Eisen J.A."/>
            <person name="Markowitz V."/>
            <person name="Hugenholtz P."/>
            <person name="Kyrpides N.C."/>
            <person name="Klenk H.P."/>
        </authorList>
    </citation>
    <scope>NUCLEOTIDE SEQUENCE [LARGE SCALE GENOMIC DNA]</scope>
    <source>
        <strain evidence="21">ATCC 49924 / DSM 5501 / Z-7288</strain>
    </source>
</reference>
<dbReference type="InterPro" id="IPR036388">
    <property type="entry name" value="WH-like_DNA-bd_sf"/>
</dbReference>
<dbReference type="CDD" id="cd18794">
    <property type="entry name" value="SF2_C_RecQ"/>
    <property type="match status" value="1"/>
</dbReference>
<dbReference type="PROSITE" id="PS00690">
    <property type="entry name" value="DEAH_ATP_HELICASE"/>
    <property type="match status" value="1"/>
</dbReference>
<dbReference type="GO" id="GO:0009432">
    <property type="term" value="P:SOS response"/>
    <property type="evidence" value="ECO:0007669"/>
    <property type="project" value="UniProtKB-UniRule"/>
</dbReference>
<gene>
    <name evidence="20" type="ordered locus">Acear_1188</name>
</gene>
<feature type="domain" description="HRDC" evidence="17">
    <location>
        <begin position="514"/>
        <end position="594"/>
    </location>
</feature>
<dbReference type="KEGG" id="aar:Acear_1188"/>
<dbReference type="Pfam" id="PF00270">
    <property type="entry name" value="DEAD"/>
    <property type="match status" value="1"/>
</dbReference>
<dbReference type="Gene3D" id="3.40.50.300">
    <property type="entry name" value="P-loop containing nucleotide triphosphate hydrolases"/>
    <property type="match status" value="2"/>
</dbReference>
<keyword evidence="10" id="KW-0067">ATP-binding</keyword>
<dbReference type="FunFam" id="3.40.50.300:FF:000296">
    <property type="entry name" value="ATP-dependent DNA helicase RecQ"/>
    <property type="match status" value="1"/>
</dbReference>
<dbReference type="GO" id="GO:0043138">
    <property type="term" value="F:3'-5' DNA helicase activity"/>
    <property type="evidence" value="ECO:0007669"/>
    <property type="project" value="UniProtKB-EC"/>
</dbReference>
<dbReference type="SMART" id="SM00490">
    <property type="entry name" value="HELICc"/>
    <property type="match status" value="1"/>
</dbReference>
<dbReference type="AlphaFoldDB" id="D9QQB7"/>
<keyword evidence="9" id="KW-0862">Zinc</keyword>
<dbReference type="Gene3D" id="1.10.10.10">
    <property type="entry name" value="Winged helix-like DNA-binding domain superfamily/Winged helix DNA-binding domain"/>
    <property type="match status" value="1"/>
</dbReference>
<dbReference type="InterPro" id="IPR010997">
    <property type="entry name" value="HRDC-like_sf"/>
</dbReference>
<dbReference type="NCBIfam" id="TIGR00614">
    <property type="entry name" value="recQ_fam"/>
    <property type="match status" value="1"/>
</dbReference>
<name>D9QQB7_ACEAZ</name>
<dbReference type="InterPro" id="IPR014001">
    <property type="entry name" value="Helicase_ATP-bd"/>
</dbReference>
<dbReference type="InterPro" id="IPR004589">
    <property type="entry name" value="DNA_helicase_ATP-dep_RecQ"/>
</dbReference>
<dbReference type="SMART" id="SM00956">
    <property type="entry name" value="RQC"/>
    <property type="match status" value="1"/>
</dbReference>
<dbReference type="Pfam" id="PF16124">
    <property type="entry name" value="RecQ_Zn_bind"/>
    <property type="match status" value="1"/>
</dbReference>
<evidence type="ECO:0000256" key="16">
    <source>
        <dbReference type="NCBIfam" id="TIGR01389"/>
    </source>
</evidence>
<keyword evidence="14" id="KW-0413">Isomerase</keyword>
<dbReference type="Gene3D" id="1.10.150.80">
    <property type="entry name" value="HRDC domain"/>
    <property type="match status" value="1"/>
</dbReference>
<dbReference type="eggNOG" id="COG0514">
    <property type="taxonomic scope" value="Bacteria"/>
</dbReference>
<organism evidence="20 21">
    <name type="scientific">Acetohalobium arabaticum (strain ATCC 49924 / DSM 5501 / Z-7288)</name>
    <dbReference type="NCBI Taxonomy" id="574087"/>
    <lineage>
        <taxon>Bacteria</taxon>
        <taxon>Bacillati</taxon>
        <taxon>Bacillota</taxon>
        <taxon>Clostridia</taxon>
        <taxon>Halanaerobiales</taxon>
        <taxon>Halobacteroidaceae</taxon>
        <taxon>Acetohalobium</taxon>
    </lineage>
</organism>
<dbReference type="GO" id="GO:0043590">
    <property type="term" value="C:bacterial nucleoid"/>
    <property type="evidence" value="ECO:0007669"/>
    <property type="project" value="TreeGrafter"/>
</dbReference>
<evidence type="ECO:0000256" key="6">
    <source>
        <dbReference type="ARBA" id="ARBA00022763"/>
    </source>
</evidence>
<dbReference type="SMART" id="SM00487">
    <property type="entry name" value="DEXDc"/>
    <property type="match status" value="1"/>
</dbReference>
<dbReference type="PANTHER" id="PTHR13710:SF105">
    <property type="entry name" value="ATP-DEPENDENT DNA HELICASE Q1"/>
    <property type="match status" value="1"/>
</dbReference>
<evidence type="ECO:0000313" key="21">
    <source>
        <dbReference type="Proteomes" id="UP000001661"/>
    </source>
</evidence>
<evidence type="ECO:0000256" key="7">
    <source>
        <dbReference type="ARBA" id="ARBA00022801"/>
    </source>
</evidence>
<feature type="domain" description="Helicase C-terminal" evidence="19">
    <location>
        <begin position="218"/>
        <end position="363"/>
    </location>
</feature>
<keyword evidence="11" id="KW-0238">DNA-binding</keyword>
<dbReference type="CDD" id="cd17920">
    <property type="entry name" value="DEXHc_RecQ"/>
    <property type="match status" value="1"/>
</dbReference>
<dbReference type="OrthoDB" id="9763310at2"/>
<evidence type="ECO:0000256" key="8">
    <source>
        <dbReference type="ARBA" id="ARBA00022806"/>
    </source>
</evidence>
<dbReference type="RefSeq" id="WP_013278154.1">
    <property type="nucleotide sequence ID" value="NC_014378.1"/>
</dbReference>
<comment type="similarity">
    <text evidence="3">Belongs to the helicase family. RecQ subfamily.</text>
</comment>
<keyword evidence="7 20" id="KW-0378">Hydrolase</keyword>
<dbReference type="GO" id="GO:0006281">
    <property type="term" value="P:DNA repair"/>
    <property type="evidence" value="ECO:0007669"/>
    <property type="project" value="UniProtKB-KW"/>
</dbReference>
<dbReference type="InterPro" id="IPR044876">
    <property type="entry name" value="HRDC_dom_sf"/>
</dbReference>